<comment type="caution">
    <text evidence="1">The sequence shown here is derived from an EMBL/GenBank/DDBJ whole genome shotgun (WGS) entry which is preliminary data.</text>
</comment>
<gene>
    <name evidence="1" type="ORF">V1517DRAFT_323242</name>
</gene>
<dbReference type="Proteomes" id="UP001489719">
    <property type="component" value="Unassembled WGS sequence"/>
</dbReference>
<accession>A0ACC3TMS6</accession>
<evidence type="ECO:0000313" key="2">
    <source>
        <dbReference type="Proteomes" id="UP001489719"/>
    </source>
</evidence>
<proteinExistence type="predicted"/>
<evidence type="ECO:0000313" key="1">
    <source>
        <dbReference type="EMBL" id="KAK9322474.1"/>
    </source>
</evidence>
<reference evidence="2" key="1">
    <citation type="journal article" date="2024" name="Front. Bioeng. Biotechnol.">
        <title>Genome-scale model development and genomic sequencing of the oleaginous clade Lipomyces.</title>
        <authorList>
            <person name="Czajka J.J."/>
            <person name="Han Y."/>
            <person name="Kim J."/>
            <person name="Mondo S.J."/>
            <person name="Hofstad B.A."/>
            <person name="Robles A."/>
            <person name="Haridas S."/>
            <person name="Riley R."/>
            <person name="LaButti K."/>
            <person name="Pangilinan J."/>
            <person name="Andreopoulos W."/>
            <person name="Lipzen A."/>
            <person name="Yan J."/>
            <person name="Wang M."/>
            <person name="Ng V."/>
            <person name="Grigoriev I.V."/>
            <person name="Spatafora J.W."/>
            <person name="Magnuson J.K."/>
            <person name="Baker S.E."/>
            <person name="Pomraning K.R."/>
        </authorList>
    </citation>
    <scope>NUCLEOTIDE SEQUENCE [LARGE SCALE GENOMIC DNA]</scope>
    <source>
        <strain evidence="2">CBS 10300</strain>
    </source>
</reference>
<dbReference type="EMBL" id="MU970076">
    <property type="protein sequence ID" value="KAK9322474.1"/>
    <property type="molecule type" value="Genomic_DNA"/>
</dbReference>
<keyword evidence="2" id="KW-1185">Reference proteome</keyword>
<name>A0ACC3TMS6_9ASCO</name>
<sequence length="645" mass="70784">MEILHVSASASHSQSQVSSHVPRGTGQLIPQCTTSILGKRRRLGDYSYHNVRLAEDSSSELNSIVWGEDSVESDADQDTARDELVPEHLLDRIREDQLLLSQIHGDRSPLSHSTTSTSVDSGNGGNYNNLNRSPNAKGAGDGDKRDFLSTVSGLLEVSAVATTQDRYVRLAAAAASFMPCRRHFLHSFHVDVRGFELQAEESSGYYDGSEKADNQICEGEPERKRLGGVGPVKEHIVLEPMSARSSRSEISPKMDYTDLIRTLHSDSTIPDSCPGSVGGHEDVHQEDTVDAVVLCKFASSRVDQHDASSSNQIRRGPVSSTATGEPEISPLGNKELVRHDIDLSESFRFWNPPPKGSSLALAGKQSDAPPSPPPLTHHQSHPQYLSPSSLAPPQTPVQTCRSLSQQSSFTSPDRIPTRMPLFSATLSLAQMLGKERAHAVYYPPDSSSTDNGSDGSEDHNLRSSAAAFLSSRSEQKCSPRAKIKVVTKTLKSQMHIAFKKKDYYTPRARCVRFLPDEPDGCIDGSRKPGSVNQWPPEKLERGYWRVDVSTWPTNEKMKFWDNITQAIRAGRVGWIGAVVEGSNENGNGEIVRVYCFGGAVVHIWVFLFAMSDRRTVTNVQWIDGVGRTVIEVGEEVPTETAETEV</sequence>
<organism evidence="1 2">
    <name type="scientific">Lipomyces orientalis</name>
    <dbReference type="NCBI Taxonomy" id="1233043"/>
    <lineage>
        <taxon>Eukaryota</taxon>
        <taxon>Fungi</taxon>
        <taxon>Dikarya</taxon>
        <taxon>Ascomycota</taxon>
        <taxon>Saccharomycotina</taxon>
        <taxon>Lipomycetes</taxon>
        <taxon>Lipomycetales</taxon>
        <taxon>Lipomycetaceae</taxon>
        <taxon>Lipomyces</taxon>
    </lineage>
</organism>
<protein>
    <submittedName>
        <fullName evidence="1">Uncharacterized protein</fullName>
    </submittedName>
</protein>